<evidence type="ECO:0000256" key="1">
    <source>
        <dbReference type="HAMAP-Rule" id="MF_01086"/>
    </source>
</evidence>
<dbReference type="GO" id="GO:0008939">
    <property type="term" value="F:nicotinate-nucleotide-dimethylbenzimidazole phosphoribosyltransferase activity"/>
    <property type="evidence" value="ECO:0007669"/>
    <property type="project" value="InterPro"/>
</dbReference>
<dbReference type="Proteomes" id="UP000651120">
    <property type="component" value="Unassembled WGS sequence"/>
</dbReference>
<dbReference type="EMBL" id="DUJP01000024">
    <property type="protein sequence ID" value="HII46897.1"/>
    <property type="molecule type" value="Genomic_DNA"/>
</dbReference>
<name>A0A832T094_9CREN</name>
<comment type="caution">
    <text evidence="2">The sequence shown here is derived from an EMBL/GenBank/DDBJ whole genome shotgun (WGS) entry which is preliminary data.</text>
</comment>
<dbReference type="Pfam" id="PF02277">
    <property type="entry name" value="DBI_PRT"/>
    <property type="match status" value="1"/>
</dbReference>
<protein>
    <recommendedName>
        <fullName evidence="1">UPF0284 protein HA333_05465</fullName>
    </recommendedName>
</protein>
<dbReference type="InterPro" id="IPR003200">
    <property type="entry name" value="Nict_dMeBzImd_PRibTrfase"/>
</dbReference>
<dbReference type="InterPro" id="IPR002805">
    <property type="entry name" value="Nict_dMeBzImd_PRibTrfase_arc"/>
</dbReference>
<dbReference type="NCBIfam" id="TIGR00303">
    <property type="entry name" value="nicotinate mononucleotide-dependent phosphoribosyltransferase CobT"/>
    <property type="match status" value="1"/>
</dbReference>
<dbReference type="HAMAP" id="MF_01086">
    <property type="entry name" value="UPF0284"/>
    <property type="match status" value="1"/>
</dbReference>
<evidence type="ECO:0000313" key="2">
    <source>
        <dbReference type="EMBL" id="HII46897.1"/>
    </source>
</evidence>
<evidence type="ECO:0000313" key="3">
    <source>
        <dbReference type="Proteomes" id="UP000651120"/>
    </source>
</evidence>
<dbReference type="AlphaFoldDB" id="A0A832T094"/>
<organism evidence="2 3">
    <name type="scientific">Pyrobaculum aerophilum</name>
    <dbReference type="NCBI Taxonomy" id="13773"/>
    <lineage>
        <taxon>Archaea</taxon>
        <taxon>Thermoproteota</taxon>
        <taxon>Thermoprotei</taxon>
        <taxon>Thermoproteales</taxon>
        <taxon>Thermoproteaceae</taxon>
        <taxon>Pyrobaculum</taxon>
    </lineage>
</organism>
<dbReference type="InterPro" id="IPR036087">
    <property type="entry name" value="Nict_dMeBzImd_PRibTrfase_sf"/>
</dbReference>
<dbReference type="SMR" id="A0A832T094"/>
<sequence>MKLEPQIMAIVIGTTDISLIPGISVAGASPELTHYTPALDVEYLLLGMPKTMEVIPVTPEGIPTPALVTRAVAGEVAKLVVNAGSRITPKVPYVDLGGEPGRDFRRGPALSCEAARNILERGRALGCELGRLGCIYIGESIPGGTTTAMAILVAMGYDAWGRTSSASPNNPKELKIAVVKEGLRRVSAPLKPLEAVCEMGDPVHLAVAAIALGVSECGGVPVLAGGTQMAAAAALYKGLGGDLAKLHVATTRWIAEDKSADFMGLMEIVGVKNVYIAGVSFAGSKYEGLRAYERGAVKEGVAMGGALFYALSKGKDVLRLVEAEYERLLSAGVAGNVN</sequence>
<reference evidence="2" key="1">
    <citation type="journal article" date="2020" name="bioRxiv">
        <title>A rank-normalized archaeal taxonomy based on genome phylogeny resolves widespread incomplete and uneven classifications.</title>
        <authorList>
            <person name="Rinke C."/>
            <person name="Chuvochina M."/>
            <person name="Mussig A.J."/>
            <person name="Chaumeil P.-A."/>
            <person name="Waite D.W."/>
            <person name="Whitman W.B."/>
            <person name="Parks D.H."/>
            <person name="Hugenholtz P."/>
        </authorList>
    </citation>
    <scope>NUCLEOTIDE SEQUENCE</scope>
    <source>
        <strain evidence="2">UBA8839</strain>
    </source>
</reference>
<dbReference type="NCBIfam" id="NF003372">
    <property type="entry name" value="PRK04447.1-5"/>
    <property type="match status" value="1"/>
</dbReference>
<dbReference type="PANTHER" id="PTHR38811">
    <property type="match status" value="1"/>
</dbReference>
<dbReference type="SUPFAM" id="SSF52733">
    <property type="entry name" value="Nicotinate mononucleotide:5,6-dimethylbenzimidazole phosphoribosyltransferase (CobT)"/>
    <property type="match status" value="1"/>
</dbReference>
<dbReference type="OMA" id="TRWVAED"/>
<accession>A0A832T094</accession>
<gene>
    <name evidence="2" type="ORF">HA333_05465</name>
</gene>
<dbReference type="CDD" id="cd02439">
    <property type="entry name" value="DMB-PRT_CobT"/>
    <property type="match status" value="1"/>
</dbReference>
<dbReference type="NCBIfam" id="NF003368">
    <property type="entry name" value="PRK04447.1-1"/>
    <property type="match status" value="1"/>
</dbReference>
<dbReference type="PANTHER" id="PTHR38811:SF1">
    <property type="entry name" value="UPF0284 PROTEIN SLL1500"/>
    <property type="match status" value="1"/>
</dbReference>
<dbReference type="Gene3D" id="3.40.50.10210">
    <property type="match status" value="1"/>
</dbReference>
<proteinExistence type="inferred from homology"/>
<comment type="similarity">
    <text evidence="1">Belongs to the UPF0284 family.</text>
</comment>